<dbReference type="HOGENOM" id="CLU_032786_0_0_5"/>
<evidence type="ECO:0000256" key="4">
    <source>
        <dbReference type="ARBA" id="ARBA00022801"/>
    </source>
</evidence>
<keyword evidence="5" id="KW-0325">Glycoprotein</keyword>
<sequence length="511" mass="56761" precursor="true">MFIDFKRLLSAAALVLLISTQSLHAQEEAEPSSQQTSEQEERPAEASSENKQSRLPEARRTLHRLQIDGEELPFQATAGAITLTGTNDRPEAEIAFVSYTKEGADKANRPVTFAINGGPGAASAYLHLGAIGPWLLPMSGERIVPSQSIALVENPDTWLSFTDLVFIDPAGTGFSRLIDPTDRLRERYYSVRGDVDALARFIRQWLVENDRLVSPKYFVGESYGGFRGPRVAEALQTRYGVALKGLTLVSPVLDFGWFDQPDYSPLAKASYLPSLVAAALERRGAFSEAAQREAEAYAAGPFVTDLLRGTQDEAAKARIVGRVAELTGVSPDALRDFEGRIDMEVLTRELLRDGGRIASFYDTTIVADAPDHGSILENGPEPVLDAMLAPITSAMLNHYRQNLQWLPQRPYHLLARNLDWEWGEGKEQPEAVSALRNVLALDPEFRVLVVHGYTDLVTPYFGTELILRQLRPFEPLGRVLRKNYEGGHMFYTRADSRHALRQDAFQLYSGQ</sequence>
<accession>Q11GW4</accession>
<keyword evidence="3 7" id="KW-0732">Signal</keyword>
<dbReference type="eggNOG" id="COG2939">
    <property type="taxonomic scope" value="Bacteria"/>
</dbReference>
<evidence type="ECO:0000256" key="6">
    <source>
        <dbReference type="SAM" id="MobiDB-lite"/>
    </source>
</evidence>
<evidence type="ECO:0000313" key="8">
    <source>
        <dbReference type="EMBL" id="ABG63361.1"/>
    </source>
</evidence>
<keyword evidence="2" id="KW-0645">Protease</keyword>
<dbReference type="InterPro" id="IPR029058">
    <property type="entry name" value="AB_hydrolase_fold"/>
</dbReference>
<dbReference type="OrthoDB" id="9770107at2"/>
<dbReference type="STRING" id="266779.Meso_1968"/>
<dbReference type="PANTHER" id="PTHR11802:SF3">
    <property type="entry name" value="RETINOID-INDUCIBLE SERINE CARBOXYPEPTIDASE"/>
    <property type="match status" value="1"/>
</dbReference>
<dbReference type="SUPFAM" id="SSF53474">
    <property type="entry name" value="alpha/beta-Hydrolases"/>
    <property type="match status" value="1"/>
</dbReference>
<protein>
    <submittedName>
        <fullName evidence="8">Peptidase S10, serine carboxypeptidase</fullName>
    </submittedName>
</protein>
<organism evidence="8">
    <name type="scientific">Chelativorans sp. (strain BNC1)</name>
    <dbReference type="NCBI Taxonomy" id="266779"/>
    <lineage>
        <taxon>Bacteria</taxon>
        <taxon>Pseudomonadati</taxon>
        <taxon>Pseudomonadota</taxon>
        <taxon>Alphaproteobacteria</taxon>
        <taxon>Hyphomicrobiales</taxon>
        <taxon>Phyllobacteriaceae</taxon>
        <taxon>Chelativorans</taxon>
    </lineage>
</organism>
<evidence type="ECO:0000256" key="5">
    <source>
        <dbReference type="ARBA" id="ARBA00023180"/>
    </source>
</evidence>
<dbReference type="Pfam" id="PF00450">
    <property type="entry name" value="Peptidase_S10"/>
    <property type="match status" value="1"/>
</dbReference>
<evidence type="ECO:0000256" key="2">
    <source>
        <dbReference type="ARBA" id="ARBA00022670"/>
    </source>
</evidence>
<dbReference type="EMBL" id="CP000390">
    <property type="protein sequence ID" value="ABG63361.1"/>
    <property type="molecule type" value="Genomic_DNA"/>
</dbReference>
<gene>
    <name evidence="8" type="ordered locus">Meso_1968</name>
</gene>
<dbReference type="ESTHER" id="messb-Q11GW4">
    <property type="family name" value="Carboxypeptidase_S10"/>
</dbReference>
<keyword evidence="4" id="KW-0378">Hydrolase</keyword>
<keyword evidence="1 8" id="KW-0121">Carboxypeptidase</keyword>
<dbReference type="KEGG" id="mes:Meso_1968"/>
<feature type="chain" id="PRO_5004180331" evidence="7">
    <location>
        <begin position="26"/>
        <end position="511"/>
    </location>
</feature>
<dbReference type="InterPro" id="IPR001563">
    <property type="entry name" value="Peptidase_S10"/>
</dbReference>
<dbReference type="GO" id="GO:0006508">
    <property type="term" value="P:proteolysis"/>
    <property type="evidence" value="ECO:0007669"/>
    <property type="project" value="UniProtKB-KW"/>
</dbReference>
<name>Q11GW4_CHESB</name>
<proteinExistence type="predicted"/>
<dbReference type="Gene3D" id="3.40.50.1820">
    <property type="entry name" value="alpha/beta hydrolase"/>
    <property type="match status" value="1"/>
</dbReference>
<feature type="signal peptide" evidence="7">
    <location>
        <begin position="1"/>
        <end position="25"/>
    </location>
</feature>
<reference evidence="8" key="1">
    <citation type="submission" date="2006-06" db="EMBL/GenBank/DDBJ databases">
        <title>Complete sequence of chromosome of Chelativorans sp. BNC1.</title>
        <authorList>
            <consortium name="US DOE Joint Genome Institute"/>
            <person name="Copeland A."/>
            <person name="Lucas S."/>
            <person name="Lapidus A."/>
            <person name="Barry K."/>
            <person name="Detter J.C."/>
            <person name="Glavina del Rio T."/>
            <person name="Hammon N."/>
            <person name="Israni S."/>
            <person name="Dalin E."/>
            <person name="Tice H."/>
            <person name="Pitluck S."/>
            <person name="Chertkov O."/>
            <person name="Brettin T."/>
            <person name="Bruce D."/>
            <person name="Han C."/>
            <person name="Tapia R."/>
            <person name="Gilna P."/>
            <person name="Schmutz J."/>
            <person name="Larimer F."/>
            <person name="Land M."/>
            <person name="Hauser L."/>
            <person name="Kyrpides N."/>
            <person name="Mikhailova N."/>
            <person name="Richardson P."/>
        </authorList>
    </citation>
    <scope>NUCLEOTIDE SEQUENCE</scope>
    <source>
        <strain evidence="8">BNC1</strain>
    </source>
</reference>
<dbReference type="AlphaFoldDB" id="Q11GW4"/>
<dbReference type="GO" id="GO:0004185">
    <property type="term" value="F:serine-type carboxypeptidase activity"/>
    <property type="evidence" value="ECO:0007669"/>
    <property type="project" value="InterPro"/>
</dbReference>
<dbReference type="PANTHER" id="PTHR11802">
    <property type="entry name" value="SERINE PROTEASE FAMILY S10 SERINE CARBOXYPEPTIDASE"/>
    <property type="match status" value="1"/>
</dbReference>
<evidence type="ECO:0000256" key="7">
    <source>
        <dbReference type="SAM" id="SignalP"/>
    </source>
</evidence>
<feature type="region of interest" description="Disordered" evidence="6">
    <location>
        <begin position="26"/>
        <end position="57"/>
    </location>
</feature>
<evidence type="ECO:0000256" key="1">
    <source>
        <dbReference type="ARBA" id="ARBA00022645"/>
    </source>
</evidence>
<evidence type="ECO:0000256" key="3">
    <source>
        <dbReference type="ARBA" id="ARBA00022729"/>
    </source>
</evidence>